<dbReference type="VEuPathDB" id="AmoebaDB:NAEGRDRAFT_65261"/>
<dbReference type="AlphaFoldDB" id="D2V8S4"/>
<dbReference type="OMA" id="ICKANTA"/>
<evidence type="ECO:0000256" key="1">
    <source>
        <dbReference type="ARBA" id="ARBA00010543"/>
    </source>
</evidence>
<dbReference type="SUPFAM" id="SSF55729">
    <property type="entry name" value="Acyl-CoA N-acyltransferases (Nat)"/>
    <property type="match status" value="1"/>
</dbReference>
<evidence type="ECO:0000259" key="7">
    <source>
        <dbReference type="Pfam" id="PF10394"/>
    </source>
</evidence>
<dbReference type="GO" id="GO:0000781">
    <property type="term" value="C:chromosome, telomeric region"/>
    <property type="evidence" value="ECO:0007669"/>
    <property type="project" value="GOC"/>
</dbReference>
<feature type="compositionally biased region" description="Acidic residues" evidence="6">
    <location>
        <begin position="54"/>
        <end position="68"/>
    </location>
</feature>
<evidence type="ECO:0000256" key="5">
    <source>
        <dbReference type="ARBA" id="ARBA00048017"/>
    </source>
</evidence>
<accession>D2V8S4</accession>
<evidence type="ECO:0000313" key="8">
    <source>
        <dbReference type="EMBL" id="EFC46853.1"/>
    </source>
</evidence>
<dbReference type="FunCoup" id="D2V8S4">
    <property type="interactions" value="598"/>
</dbReference>
<keyword evidence="4" id="KW-0012">Acyltransferase</keyword>
<dbReference type="EC" id="2.3.1.48" evidence="2"/>
<proteinExistence type="inferred from homology"/>
<feature type="region of interest" description="Disordered" evidence="6">
    <location>
        <begin position="1"/>
        <end position="74"/>
    </location>
</feature>
<sequence length="491" mass="58063">MEPFAKKKKLSISGTATNEEQLTDSGSSIHNTSQETKKFNKLNKMVEMEGAESHEDDLEDFEEQDEASDVSRDDELTCSANDVIRFRLVRNESDIEQQYIDTNDVEHHHKLMEFHPQFTYQLFGEEEKIDGYENLRINFYFTKSLYCWFNVQYDTKSDDATDVKSIFAAKELEFQFSEFSAVPLYFPYTENLSEFKSKINQPNTPKGEQIDVYYRDGKVFEIYKCTMSQIAALHKPWQFLCLFFIEGTSYIDDQDNLWEFFLVYEKIKDHENNFEYIPVGFSSIYPFFTLKKEDGVLKDKRRLRVSQFLILPPFQRQGHGRKLLLAIYTYAIKGYKEQKSLIGYNALQNVEEKTYEPRECYEVTVENPGDEFQLMRNKVDVEVCGPIFKAAKRKADEKEGETFEEFKARAKPLTKLSDTQLRKCFEVLWLKHLNDNVNTTQNDRNELKLFIKKRLYSEYDMEGAFEDHKERKEKLEELCEGEIDEYKVLLK</sequence>
<dbReference type="PANTHER" id="PTHR12046">
    <property type="entry name" value="HISTONE ACETYLTRANSFERASE TYPE B CATALYTIC SUBUNIT"/>
    <property type="match status" value="1"/>
</dbReference>
<dbReference type="Gene3D" id="3.90.360.10">
    <property type="entry name" value="Histone acetyl transferase 1 (HAT1), N-terminal domain"/>
    <property type="match status" value="1"/>
</dbReference>
<dbReference type="GO" id="GO:0005634">
    <property type="term" value="C:nucleus"/>
    <property type="evidence" value="ECO:0007669"/>
    <property type="project" value="InterPro"/>
</dbReference>
<dbReference type="KEGG" id="ngr:NAEGRDRAFT_65261"/>
<evidence type="ECO:0000313" key="9">
    <source>
        <dbReference type="Proteomes" id="UP000006671"/>
    </source>
</evidence>
<dbReference type="GO" id="GO:0031509">
    <property type="term" value="P:subtelomeric heterochromatin formation"/>
    <property type="evidence" value="ECO:0007669"/>
    <property type="project" value="InterPro"/>
</dbReference>
<dbReference type="Gene3D" id="3.40.630.30">
    <property type="match status" value="1"/>
</dbReference>
<dbReference type="EMBL" id="GG738857">
    <property type="protein sequence ID" value="EFC46853.1"/>
    <property type="molecule type" value="Genomic_DNA"/>
</dbReference>
<keyword evidence="9" id="KW-1185">Reference proteome</keyword>
<gene>
    <name evidence="8" type="ORF">NAEGRDRAFT_65261</name>
</gene>
<comment type="similarity">
    <text evidence="1">Belongs to the HAT1 family.</text>
</comment>
<evidence type="ECO:0000256" key="6">
    <source>
        <dbReference type="SAM" id="MobiDB-lite"/>
    </source>
</evidence>
<feature type="domain" description="Histone acetyl transferase HAT1 N-terminal" evidence="7">
    <location>
        <begin position="77"/>
        <end position="246"/>
    </location>
</feature>
<evidence type="ECO:0000256" key="2">
    <source>
        <dbReference type="ARBA" id="ARBA00013184"/>
    </source>
</evidence>
<dbReference type="RefSeq" id="XP_002679597.1">
    <property type="nucleotide sequence ID" value="XM_002679551.1"/>
</dbReference>
<dbReference type="InterPro" id="IPR016181">
    <property type="entry name" value="Acyl_CoA_acyltransferase"/>
</dbReference>
<feature type="compositionally biased region" description="Basic and acidic residues" evidence="6">
    <location>
        <begin position="44"/>
        <end position="53"/>
    </location>
</feature>
<evidence type="ECO:0000256" key="3">
    <source>
        <dbReference type="ARBA" id="ARBA00022679"/>
    </source>
</evidence>
<dbReference type="InterPro" id="IPR037113">
    <property type="entry name" value="Hat1_N_sf"/>
</dbReference>
<dbReference type="STRING" id="5762.D2V8S4"/>
<reference evidence="8 9" key="1">
    <citation type="journal article" date="2010" name="Cell">
        <title>The genome of Naegleria gruberi illuminates early eukaryotic versatility.</title>
        <authorList>
            <person name="Fritz-Laylin L.K."/>
            <person name="Prochnik S.E."/>
            <person name="Ginger M.L."/>
            <person name="Dacks J.B."/>
            <person name="Carpenter M.L."/>
            <person name="Field M.C."/>
            <person name="Kuo A."/>
            <person name="Paredez A."/>
            <person name="Chapman J."/>
            <person name="Pham J."/>
            <person name="Shu S."/>
            <person name="Neupane R."/>
            <person name="Cipriano M."/>
            <person name="Mancuso J."/>
            <person name="Tu H."/>
            <person name="Salamov A."/>
            <person name="Lindquist E."/>
            <person name="Shapiro H."/>
            <person name="Lucas S."/>
            <person name="Grigoriev I.V."/>
            <person name="Cande W.Z."/>
            <person name="Fulton C."/>
            <person name="Rokhsar D.S."/>
            <person name="Dawson S.C."/>
        </authorList>
    </citation>
    <scope>NUCLEOTIDE SEQUENCE [LARGE SCALE GENOMIC DNA]</scope>
    <source>
        <strain evidence="8 9">NEG-M</strain>
    </source>
</reference>
<keyword evidence="3" id="KW-0808">Transferase</keyword>
<feature type="compositionally biased region" description="Polar residues" evidence="6">
    <location>
        <begin position="12"/>
        <end position="34"/>
    </location>
</feature>
<protein>
    <recommendedName>
        <fullName evidence="2">histone acetyltransferase</fullName>
        <ecNumber evidence="2">2.3.1.48</ecNumber>
    </recommendedName>
</protein>
<feature type="compositionally biased region" description="Basic residues" evidence="6">
    <location>
        <begin position="1"/>
        <end position="10"/>
    </location>
</feature>
<comment type="catalytic activity">
    <reaction evidence="5">
        <text>L-lysyl-[protein] + acetyl-CoA = N(6)-acetyl-L-lysyl-[protein] + CoA + H(+)</text>
        <dbReference type="Rhea" id="RHEA:45948"/>
        <dbReference type="Rhea" id="RHEA-COMP:9752"/>
        <dbReference type="Rhea" id="RHEA-COMP:10731"/>
        <dbReference type="ChEBI" id="CHEBI:15378"/>
        <dbReference type="ChEBI" id="CHEBI:29969"/>
        <dbReference type="ChEBI" id="CHEBI:57287"/>
        <dbReference type="ChEBI" id="CHEBI:57288"/>
        <dbReference type="ChEBI" id="CHEBI:61930"/>
        <dbReference type="EC" id="2.3.1.48"/>
    </reaction>
</comment>
<dbReference type="Proteomes" id="UP000006671">
    <property type="component" value="Unassembled WGS sequence"/>
</dbReference>
<dbReference type="InterPro" id="IPR019467">
    <property type="entry name" value="Hat1_N"/>
</dbReference>
<dbReference type="CDD" id="cd04301">
    <property type="entry name" value="NAT_SF"/>
    <property type="match status" value="1"/>
</dbReference>
<dbReference type="eggNOG" id="KOG2696">
    <property type="taxonomic scope" value="Eukaryota"/>
</dbReference>
<dbReference type="Pfam" id="PF10394">
    <property type="entry name" value="Hat1_N"/>
    <property type="match status" value="1"/>
</dbReference>
<dbReference type="GO" id="GO:0004402">
    <property type="term" value="F:histone acetyltransferase activity"/>
    <property type="evidence" value="ECO:0007669"/>
    <property type="project" value="InterPro"/>
</dbReference>
<dbReference type="GeneID" id="8860086"/>
<evidence type="ECO:0000256" key="4">
    <source>
        <dbReference type="ARBA" id="ARBA00023315"/>
    </source>
</evidence>
<dbReference type="InParanoid" id="D2V8S4"/>
<dbReference type="OrthoDB" id="10253098at2759"/>
<organism evidence="9">
    <name type="scientific">Naegleria gruberi</name>
    <name type="common">Amoeba</name>
    <dbReference type="NCBI Taxonomy" id="5762"/>
    <lineage>
        <taxon>Eukaryota</taxon>
        <taxon>Discoba</taxon>
        <taxon>Heterolobosea</taxon>
        <taxon>Tetramitia</taxon>
        <taxon>Eutetramitia</taxon>
        <taxon>Vahlkampfiidae</taxon>
        <taxon>Naegleria</taxon>
    </lineage>
</organism>
<dbReference type="InterPro" id="IPR017380">
    <property type="entry name" value="Hist_AcTrfase_B-typ_cat-su"/>
</dbReference>
<name>D2V8S4_NAEGR</name>